<feature type="transmembrane region" description="Helical" evidence="9">
    <location>
        <begin position="49"/>
        <end position="69"/>
    </location>
</feature>
<feature type="transmembrane region" description="Helical" evidence="9">
    <location>
        <begin position="158"/>
        <end position="178"/>
    </location>
</feature>
<name>A0ABD1GK90_SALDI</name>
<accession>A0ABD1GK90</accession>
<dbReference type="GO" id="GO:0016020">
    <property type="term" value="C:membrane"/>
    <property type="evidence" value="ECO:0007669"/>
    <property type="project" value="UniProtKB-SubCell"/>
</dbReference>
<evidence type="ECO:0000313" key="10">
    <source>
        <dbReference type="EMBL" id="KAL1544536.1"/>
    </source>
</evidence>
<comment type="similarity">
    <text evidence="2">Belongs to the aromatic acid exporter (TC 2.A.85) family.</text>
</comment>
<evidence type="ECO:0000256" key="9">
    <source>
        <dbReference type="SAM" id="Phobius"/>
    </source>
</evidence>
<dbReference type="EMBL" id="JBEAFC010000008">
    <property type="protein sequence ID" value="KAL1544536.1"/>
    <property type="molecule type" value="Genomic_DNA"/>
</dbReference>
<evidence type="ECO:0000256" key="6">
    <source>
        <dbReference type="ARBA" id="ARBA00023065"/>
    </source>
</evidence>
<dbReference type="Proteomes" id="UP001567538">
    <property type="component" value="Unassembled WGS sequence"/>
</dbReference>
<dbReference type="Pfam" id="PF11744">
    <property type="entry name" value="ALMT"/>
    <property type="match status" value="1"/>
</dbReference>
<reference evidence="10 11" key="1">
    <citation type="submission" date="2024-06" db="EMBL/GenBank/DDBJ databases">
        <title>A chromosome level genome sequence of Diviner's sage (Salvia divinorum).</title>
        <authorList>
            <person name="Ford S.A."/>
            <person name="Ro D.-K."/>
            <person name="Ness R.W."/>
            <person name="Phillips M.A."/>
        </authorList>
    </citation>
    <scope>NUCLEOTIDE SEQUENCE [LARGE SCALE GENOMIC DNA]</scope>
    <source>
        <strain evidence="10">SAF-2024a</strain>
        <tissue evidence="10">Leaf</tissue>
    </source>
</reference>
<evidence type="ECO:0000256" key="8">
    <source>
        <dbReference type="ARBA" id="ARBA00023303"/>
    </source>
</evidence>
<keyword evidence="7 9" id="KW-0472">Membrane</keyword>
<feature type="transmembrane region" description="Helical" evidence="9">
    <location>
        <begin position="75"/>
        <end position="94"/>
    </location>
</feature>
<dbReference type="AlphaFoldDB" id="A0ABD1GK90"/>
<proteinExistence type="inferred from homology"/>
<keyword evidence="6" id="KW-0406">Ion transport</keyword>
<evidence type="ECO:0000313" key="11">
    <source>
        <dbReference type="Proteomes" id="UP001567538"/>
    </source>
</evidence>
<evidence type="ECO:0000256" key="2">
    <source>
        <dbReference type="ARBA" id="ARBA00007079"/>
    </source>
</evidence>
<dbReference type="GO" id="GO:0034220">
    <property type="term" value="P:monoatomic ion transmembrane transport"/>
    <property type="evidence" value="ECO:0007669"/>
    <property type="project" value="UniProtKB-KW"/>
</dbReference>
<protein>
    <submittedName>
        <fullName evidence="10">Aluminum-activated malate transporter 2-like</fullName>
    </submittedName>
</protein>
<keyword evidence="3" id="KW-0813">Transport</keyword>
<keyword evidence="11" id="KW-1185">Reference proteome</keyword>
<sequence length="470" mass="51461">MMGPENPEKPSILIRGRLWFSDIPSKPLAKLRGVARQAIKLAKDDPRRLIHSLKVGLTVTLVSLLYYLQPLYNNLGASAMWAVMTVVVVFEFSVGGTIGKCLNRGLATLAAAALALGANHLSILSGGGNEPYVIGLFVFVQAVAMSFVRFFPKVKAKYDYGMLIFILTFSLVSISGLRMNEVIKLAQARLVTIVIGASTCLAVCILIYPVWAGEDLHNYVAKNISQLGNFLEGHMDQCFQTSCDARIEITKPSISNLNSILVDSKGREETLANLAGWEPGHGQFMFRHPWKQYLKIGSLTRQCACRLEPINGFLNSNIQLQAPQEIQCTIQEAFSESRKALKELAWAIETMTKPSSANPHIANLKTASANIKILLRSSIWGDESDSLQIIPIAAVMIDMVSSVEQIGDAVNELSLMGKFKSRNGNESGVEGESEIGHDKNCIEIGMAEISSLSVAIDERIEYSADEQILI</sequence>
<comment type="caution">
    <text evidence="10">The sequence shown here is derived from an EMBL/GenBank/DDBJ whole genome shotgun (WGS) entry which is preliminary data.</text>
</comment>
<dbReference type="PANTHER" id="PTHR31086">
    <property type="entry name" value="ALUMINUM-ACTIVATED MALATE TRANSPORTER 10"/>
    <property type="match status" value="1"/>
</dbReference>
<feature type="transmembrane region" description="Helical" evidence="9">
    <location>
        <begin position="190"/>
        <end position="211"/>
    </location>
</feature>
<keyword evidence="4 9" id="KW-0812">Transmembrane</keyword>
<evidence type="ECO:0000256" key="7">
    <source>
        <dbReference type="ARBA" id="ARBA00023136"/>
    </source>
</evidence>
<evidence type="ECO:0000256" key="1">
    <source>
        <dbReference type="ARBA" id="ARBA00004141"/>
    </source>
</evidence>
<evidence type="ECO:0000256" key="5">
    <source>
        <dbReference type="ARBA" id="ARBA00022989"/>
    </source>
</evidence>
<keyword evidence="8" id="KW-0407">Ion channel</keyword>
<evidence type="ECO:0000256" key="4">
    <source>
        <dbReference type="ARBA" id="ARBA00022692"/>
    </source>
</evidence>
<gene>
    <name evidence="10" type="ORF">AAHA92_21375</name>
</gene>
<feature type="transmembrane region" description="Helical" evidence="9">
    <location>
        <begin position="132"/>
        <end position="151"/>
    </location>
</feature>
<organism evidence="10 11">
    <name type="scientific">Salvia divinorum</name>
    <name type="common">Maria pastora</name>
    <name type="synonym">Diviner's sage</name>
    <dbReference type="NCBI Taxonomy" id="28513"/>
    <lineage>
        <taxon>Eukaryota</taxon>
        <taxon>Viridiplantae</taxon>
        <taxon>Streptophyta</taxon>
        <taxon>Embryophyta</taxon>
        <taxon>Tracheophyta</taxon>
        <taxon>Spermatophyta</taxon>
        <taxon>Magnoliopsida</taxon>
        <taxon>eudicotyledons</taxon>
        <taxon>Gunneridae</taxon>
        <taxon>Pentapetalae</taxon>
        <taxon>asterids</taxon>
        <taxon>lamiids</taxon>
        <taxon>Lamiales</taxon>
        <taxon>Lamiaceae</taxon>
        <taxon>Nepetoideae</taxon>
        <taxon>Mentheae</taxon>
        <taxon>Salviinae</taxon>
        <taxon>Salvia</taxon>
        <taxon>Salvia subgen. Calosphace</taxon>
    </lineage>
</organism>
<dbReference type="InterPro" id="IPR020966">
    <property type="entry name" value="ALMT"/>
</dbReference>
<keyword evidence="5 9" id="KW-1133">Transmembrane helix</keyword>
<comment type="subcellular location">
    <subcellularLocation>
        <location evidence="1">Membrane</location>
        <topology evidence="1">Multi-pass membrane protein</topology>
    </subcellularLocation>
</comment>
<evidence type="ECO:0000256" key="3">
    <source>
        <dbReference type="ARBA" id="ARBA00022448"/>
    </source>
</evidence>